<comment type="similarity">
    <text evidence="1">Belongs to the polyribonucleotide nucleotidyltransferase family.</text>
</comment>
<dbReference type="CDD" id="cd09033">
    <property type="entry name" value="KH-I_PNPT1"/>
    <property type="match status" value="1"/>
</dbReference>
<sequence>MMHFRRKYLNLLNCRLHKTITLTYLPGCNKLLHTSSSGDNPQVEINFSNGRKLNISVGKYARFANATAVCEMGDTAVMVTAVAKNKPQAGVNFMPLVVDYRLKNAASGRIPMNFMRRELGPSEKEILSARLIDRSIRPLFSSDYRTETQLVCNILAMDAIYSPDILAINAASAALALSDIPWNGPIGAVRLGLCDGEIIINPTRRELQNSQLDLVVSATKQNLVVMLEGKGNMVLQQDLLKAIKQGTREAYHIVQELDRLQRTFGKEKRLIEPSQANQMPADIVEAVRSMGEMRLRDIFQDSHHDKLSRDQAVNEVRSDVVDKVWSSYPSVEPVVITEEFNRLCKTIFRNLLFETSKRCDGRDFADLRKIQCQVDLYKPLHGSSLFQRGQTQVFCTVALDSQESAMKLDTVTALESGVKAKNFMLHYEFPPYATGEVGRIGPVGRRELGHGALAEKALLPTLPNDFPFTVRLTSEVLESNGSSSMATVCAGSMALMDAGVPVSSATAGVAIGLVTKYENDDTKHLEDYRVLTDILGIEDYMGDMDMKVAGTRKGFTAIQVDLKIPGIPLKVVMESLQKATDAKTKILDIMSTVIKEPRKIGKDCWPVTERLTIEPNQRLRLIGPSGINLKKLYLETGATVTALDETNFTLFAPSQAAMDESKEIIENLLVTKERIPDLDFGGIYSAKIIEIRDTGVMVILYPNMPPALLHNSQLDQRKVAHPSALGLEVGQEIQVKYFGRDPVSGFMRLSRKVLQPATGIVQTLQKPSSSPGDTDTKTKNSKSSPEDSSAVS</sequence>
<evidence type="ECO:0000256" key="2">
    <source>
        <dbReference type="ARBA" id="ARBA00012416"/>
    </source>
</evidence>
<feature type="compositionally biased region" description="Polar residues" evidence="7">
    <location>
        <begin position="760"/>
        <end position="773"/>
    </location>
</feature>
<organism evidence="9 10">
    <name type="scientific">Glossina austeni</name>
    <name type="common">Savannah tsetse fly</name>
    <dbReference type="NCBI Taxonomy" id="7395"/>
    <lineage>
        <taxon>Eukaryota</taxon>
        <taxon>Metazoa</taxon>
        <taxon>Ecdysozoa</taxon>
        <taxon>Arthropoda</taxon>
        <taxon>Hexapoda</taxon>
        <taxon>Insecta</taxon>
        <taxon>Pterygota</taxon>
        <taxon>Neoptera</taxon>
        <taxon>Endopterygota</taxon>
        <taxon>Diptera</taxon>
        <taxon>Brachycera</taxon>
        <taxon>Muscomorpha</taxon>
        <taxon>Hippoboscoidea</taxon>
        <taxon>Glossinidae</taxon>
        <taxon>Glossina</taxon>
    </lineage>
</organism>
<dbReference type="Pfam" id="PF01138">
    <property type="entry name" value="RNase_PH"/>
    <property type="match status" value="2"/>
</dbReference>
<keyword evidence="5 6" id="KW-0694">RNA-binding</keyword>
<dbReference type="InterPro" id="IPR020568">
    <property type="entry name" value="Ribosomal_Su5_D2-typ_SF"/>
</dbReference>
<dbReference type="InterPro" id="IPR036345">
    <property type="entry name" value="ExoRNase_PH_dom2_sf"/>
</dbReference>
<dbReference type="InterPro" id="IPR036612">
    <property type="entry name" value="KH_dom_type_1_sf"/>
</dbReference>
<evidence type="ECO:0000256" key="7">
    <source>
        <dbReference type="SAM" id="MobiDB-lite"/>
    </source>
</evidence>
<keyword evidence="10" id="KW-1185">Reference proteome</keyword>
<dbReference type="EC" id="2.7.7.8" evidence="2"/>
<dbReference type="GO" id="GO:0000965">
    <property type="term" value="P:mitochondrial RNA 3'-end processing"/>
    <property type="evidence" value="ECO:0007669"/>
    <property type="project" value="TreeGrafter"/>
</dbReference>
<dbReference type="InterPro" id="IPR015848">
    <property type="entry name" value="PNPase_PH_RNA-bd_bac/org-type"/>
</dbReference>
<name>A0A1A9V7M4_GLOAU</name>
<dbReference type="Gene3D" id="3.30.1370.10">
    <property type="entry name" value="K Homology domain, type 1"/>
    <property type="match status" value="1"/>
</dbReference>
<dbReference type="InterPro" id="IPR001247">
    <property type="entry name" value="ExoRNase_PH_dom1"/>
</dbReference>
<dbReference type="EnsemblMetazoa" id="GAUT028486-RA">
    <property type="protein sequence ID" value="GAUT028486-PA"/>
    <property type="gene ID" value="GAUT028486"/>
</dbReference>
<dbReference type="STRING" id="7395.A0A1A9V7M4"/>
<dbReference type="Proteomes" id="UP000078200">
    <property type="component" value="Unassembled WGS sequence"/>
</dbReference>
<evidence type="ECO:0000256" key="6">
    <source>
        <dbReference type="PROSITE-ProRule" id="PRU00117"/>
    </source>
</evidence>
<dbReference type="NCBIfam" id="NF008805">
    <property type="entry name" value="PRK11824.1"/>
    <property type="match status" value="1"/>
</dbReference>
<dbReference type="FunFam" id="3.30.1370.10:FF:000001">
    <property type="entry name" value="Polyribonucleotide nucleotidyltransferase"/>
    <property type="match status" value="1"/>
</dbReference>
<accession>A0A1A9V7M4</accession>
<dbReference type="GO" id="GO:0003723">
    <property type="term" value="F:RNA binding"/>
    <property type="evidence" value="ECO:0007669"/>
    <property type="project" value="UniProtKB-UniRule"/>
</dbReference>
<dbReference type="AlphaFoldDB" id="A0A1A9V7M4"/>
<keyword evidence="4" id="KW-0548">Nucleotidyltransferase</keyword>
<feature type="domain" description="S1 motif" evidence="8">
    <location>
        <begin position="681"/>
        <end position="752"/>
    </location>
</feature>
<dbReference type="SUPFAM" id="SSF50249">
    <property type="entry name" value="Nucleic acid-binding proteins"/>
    <property type="match status" value="1"/>
</dbReference>
<dbReference type="PROSITE" id="PS50126">
    <property type="entry name" value="S1"/>
    <property type="match status" value="1"/>
</dbReference>
<dbReference type="GO" id="GO:0005829">
    <property type="term" value="C:cytosol"/>
    <property type="evidence" value="ECO:0007669"/>
    <property type="project" value="TreeGrafter"/>
</dbReference>
<dbReference type="InterPro" id="IPR012162">
    <property type="entry name" value="PNPase"/>
</dbReference>
<dbReference type="GO" id="GO:0005739">
    <property type="term" value="C:mitochondrion"/>
    <property type="evidence" value="ECO:0007669"/>
    <property type="project" value="TreeGrafter"/>
</dbReference>
<dbReference type="PROSITE" id="PS50084">
    <property type="entry name" value="KH_TYPE_1"/>
    <property type="match status" value="1"/>
</dbReference>
<dbReference type="Gene3D" id="3.30.230.70">
    <property type="entry name" value="GHMP Kinase, N-terminal domain"/>
    <property type="match status" value="2"/>
</dbReference>
<dbReference type="SUPFAM" id="SSF54791">
    <property type="entry name" value="Eukaryotic type KH-domain (KH-domain type I)"/>
    <property type="match status" value="1"/>
</dbReference>
<evidence type="ECO:0000313" key="10">
    <source>
        <dbReference type="Proteomes" id="UP000078200"/>
    </source>
</evidence>
<dbReference type="Pfam" id="PF03726">
    <property type="entry name" value="PNPase"/>
    <property type="match status" value="1"/>
</dbReference>
<evidence type="ECO:0000256" key="3">
    <source>
        <dbReference type="ARBA" id="ARBA00022679"/>
    </source>
</evidence>
<dbReference type="PIRSF" id="PIRSF005499">
    <property type="entry name" value="PNPase"/>
    <property type="match status" value="1"/>
</dbReference>
<reference evidence="9" key="1">
    <citation type="submission" date="2020-05" db="UniProtKB">
        <authorList>
            <consortium name="EnsemblMetazoa"/>
        </authorList>
    </citation>
    <scope>IDENTIFICATION</scope>
    <source>
        <strain evidence="9">TTRI</strain>
    </source>
</reference>
<dbReference type="FunFam" id="3.30.230.70:FF:000001">
    <property type="entry name" value="Polyribonucleotide nucleotidyltransferase"/>
    <property type="match status" value="1"/>
</dbReference>
<dbReference type="GO" id="GO:0000958">
    <property type="term" value="P:mitochondrial mRNA catabolic process"/>
    <property type="evidence" value="ECO:0007669"/>
    <property type="project" value="TreeGrafter"/>
</dbReference>
<protein>
    <recommendedName>
        <fullName evidence="2">polyribonucleotide nucleotidyltransferase</fullName>
        <ecNumber evidence="2">2.7.7.8</ecNumber>
    </recommendedName>
</protein>
<dbReference type="GO" id="GO:0000175">
    <property type="term" value="F:3'-5'-RNA exonuclease activity"/>
    <property type="evidence" value="ECO:0007669"/>
    <property type="project" value="TreeGrafter"/>
</dbReference>
<dbReference type="SUPFAM" id="SSF54211">
    <property type="entry name" value="Ribosomal protein S5 domain 2-like"/>
    <property type="match status" value="2"/>
</dbReference>
<dbReference type="SUPFAM" id="SSF46915">
    <property type="entry name" value="Polynucleotide phosphorylase/guanosine pentaphosphate synthase (PNPase/GPSI), domain 3"/>
    <property type="match status" value="1"/>
</dbReference>
<dbReference type="InterPro" id="IPR027408">
    <property type="entry name" value="PNPase/RNase_PH_dom_sf"/>
</dbReference>
<dbReference type="PANTHER" id="PTHR11252">
    <property type="entry name" value="POLYRIBONUCLEOTIDE NUCLEOTIDYLTRANSFERASE"/>
    <property type="match status" value="1"/>
</dbReference>
<dbReference type="InterPro" id="IPR036456">
    <property type="entry name" value="PNPase_PH_RNA-bd_sf"/>
</dbReference>
<dbReference type="InterPro" id="IPR012340">
    <property type="entry name" value="NA-bd_OB-fold"/>
</dbReference>
<dbReference type="SUPFAM" id="SSF55666">
    <property type="entry name" value="Ribonuclease PH domain 2-like"/>
    <property type="match status" value="2"/>
</dbReference>
<proteinExistence type="inferred from homology"/>
<dbReference type="Pfam" id="PF03725">
    <property type="entry name" value="RNase_PH_C"/>
    <property type="match status" value="1"/>
</dbReference>
<dbReference type="NCBIfam" id="TIGR03591">
    <property type="entry name" value="polynuc_phos"/>
    <property type="match status" value="1"/>
</dbReference>
<dbReference type="CDD" id="cd11364">
    <property type="entry name" value="RNase_PH_PNPase_2"/>
    <property type="match status" value="1"/>
</dbReference>
<dbReference type="GO" id="GO:0004654">
    <property type="term" value="F:polyribonucleotide nucleotidyltransferase activity"/>
    <property type="evidence" value="ECO:0007669"/>
    <property type="project" value="UniProtKB-EC"/>
</dbReference>
<dbReference type="InterPro" id="IPR015847">
    <property type="entry name" value="ExoRNase_PH_dom2"/>
</dbReference>
<evidence type="ECO:0000259" key="8">
    <source>
        <dbReference type="PROSITE" id="PS50126"/>
    </source>
</evidence>
<dbReference type="FunFam" id="3.30.230.70:FF:000032">
    <property type="entry name" value="Polyribonucleotide nucleotidyltransferase 1"/>
    <property type="match status" value="1"/>
</dbReference>
<dbReference type="VEuPathDB" id="VectorBase:GAUT028486"/>
<evidence type="ECO:0000256" key="1">
    <source>
        <dbReference type="ARBA" id="ARBA00007404"/>
    </source>
</evidence>
<dbReference type="PANTHER" id="PTHR11252:SF0">
    <property type="entry name" value="POLYRIBONUCLEOTIDE NUCLEOTIDYLTRANSFERASE 1, MITOCHONDRIAL"/>
    <property type="match status" value="1"/>
</dbReference>
<dbReference type="InterPro" id="IPR003029">
    <property type="entry name" value="S1_domain"/>
</dbReference>
<evidence type="ECO:0000256" key="5">
    <source>
        <dbReference type="ARBA" id="ARBA00022884"/>
    </source>
</evidence>
<keyword evidence="3" id="KW-0808">Transferase</keyword>
<feature type="compositionally biased region" description="Polar residues" evidence="7">
    <location>
        <begin position="781"/>
        <end position="792"/>
    </location>
</feature>
<evidence type="ECO:0000313" key="9">
    <source>
        <dbReference type="EnsemblMetazoa" id="GAUT028486-PA"/>
    </source>
</evidence>
<dbReference type="Gene3D" id="2.40.50.140">
    <property type="entry name" value="Nucleic acid-binding proteins"/>
    <property type="match status" value="1"/>
</dbReference>
<evidence type="ECO:0000256" key="4">
    <source>
        <dbReference type="ARBA" id="ARBA00022695"/>
    </source>
</evidence>
<dbReference type="FunFam" id="2.40.50.140:FF:000113">
    <property type="entry name" value="polyribonucleotide nucleotidyltransferase 1, mitochondrial"/>
    <property type="match status" value="1"/>
</dbReference>
<feature type="region of interest" description="Disordered" evidence="7">
    <location>
        <begin position="760"/>
        <end position="792"/>
    </location>
</feature>